<dbReference type="Gene3D" id="3.40.50.720">
    <property type="entry name" value="NAD(P)-binding Rossmann-like Domain"/>
    <property type="match status" value="1"/>
</dbReference>
<dbReference type="PANTHER" id="PTHR44147:SF2">
    <property type="entry name" value="DEHYDROGENASE_REDUCTASE SDR FAMILY MEMBER 1"/>
    <property type="match status" value="1"/>
</dbReference>
<dbReference type="PRINTS" id="PR00081">
    <property type="entry name" value="GDHRDH"/>
</dbReference>
<evidence type="ECO:0000313" key="1">
    <source>
        <dbReference type="Proteomes" id="UP000492821"/>
    </source>
</evidence>
<proteinExistence type="predicted"/>
<dbReference type="Proteomes" id="UP000492821">
    <property type="component" value="Unassembled WGS sequence"/>
</dbReference>
<dbReference type="InterPro" id="IPR036291">
    <property type="entry name" value="NAD(P)-bd_dom_sf"/>
</dbReference>
<dbReference type="SUPFAM" id="SSF51735">
    <property type="entry name" value="NAD(P)-binding Rossmann-fold domains"/>
    <property type="match status" value="1"/>
</dbReference>
<reference evidence="1" key="1">
    <citation type="journal article" date="2013" name="Genetics">
        <title>The draft genome and transcriptome of Panagrellus redivivus are shaped by the harsh demands of a free-living lifestyle.</title>
        <authorList>
            <person name="Srinivasan J."/>
            <person name="Dillman A.R."/>
            <person name="Macchietto M.G."/>
            <person name="Heikkinen L."/>
            <person name="Lakso M."/>
            <person name="Fracchia K.M."/>
            <person name="Antoshechkin I."/>
            <person name="Mortazavi A."/>
            <person name="Wong G."/>
            <person name="Sternberg P.W."/>
        </authorList>
    </citation>
    <scope>NUCLEOTIDE SEQUENCE [LARGE SCALE GENOMIC DNA]</scope>
    <source>
        <strain evidence="1">MT8872</strain>
    </source>
</reference>
<evidence type="ECO:0000313" key="2">
    <source>
        <dbReference type="WBParaSite" id="Pan_g21713.t1"/>
    </source>
</evidence>
<accession>A0A7E4VIW8</accession>
<reference evidence="2" key="2">
    <citation type="submission" date="2020-10" db="UniProtKB">
        <authorList>
            <consortium name="WormBaseParasite"/>
        </authorList>
    </citation>
    <scope>IDENTIFICATION</scope>
</reference>
<organism evidence="1 2">
    <name type="scientific">Panagrellus redivivus</name>
    <name type="common">Microworm</name>
    <dbReference type="NCBI Taxonomy" id="6233"/>
    <lineage>
        <taxon>Eukaryota</taxon>
        <taxon>Metazoa</taxon>
        <taxon>Ecdysozoa</taxon>
        <taxon>Nematoda</taxon>
        <taxon>Chromadorea</taxon>
        <taxon>Rhabditida</taxon>
        <taxon>Tylenchina</taxon>
        <taxon>Panagrolaimomorpha</taxon>
        <taxon>Panagrolaimoidea</taxon>
        <taxon>Panagrolaimidae</taxon>
        <taxon>Panagrellus</taxon>
    </lineage>
</organism>
<protein>
    <submittedName>
        <fullName evidence="2">NAD(P)-binding protein</fullName>
    </submittedName>
</protein>
<dbReference type="WBParaSite" id="Pan_g21713.t1">
    <property type="protein sequence ID" value="Pan_g21713.t1"/>
    <property type="gene ID" value="Pan_g21713"/>
</dbReference>
<dbReference type="PANTHER" id="PTHR44147">
    <property type="entry name" value="DEHYDROGENASE/REDUCTASE SDR FAMILY MEMBER 1"/>
    <property type="match status" value="1"/>
</dbReference>
<dbReference type="AlphaFoldDB" id="A0A7E4VIW8"/>
<dbReference type="Pfam" id="PF00106">
    <property type="entry name" value="adh_short"/>
    <property type="match status" value="1"/>
</dbReference>
<sequence>MAPLTGKVALVTGASRGIGRGIALQLGSAGAKVYVTGRQPSNYDANTKASGISTSLDEVAAEISKRGGNGVRVFCDHSDPKSVEKLFAQIITENNGQLDILVNNAYASITYILENLETKFYDLDPVEMYDNVNNVGLRNHYICTAFAARLMAPRKSGLIVTVSSLGGSGYLLNSCYGIGKAACDRLAADTAVELVDANITSISLWPGPVKTEIINKVVVNEGKYLPSSVYEKGETTEFSGQCIAALAADPKAFDSTGQILTTAALAKKYNLKDSDGTQPISIPRIDEYVKFVNDFRSVKNHKENLTNIIEESVKV</sequence>
<keyword evidence="1" id="KW-1185">Reference proteome</keyword>
<name>A0A7E4VIW8_PANRE</name>
<dbReference type="InterPro" id="IPR002347">
    <property type="entry name" value="SDR_fam"/>
</dbReference>